<dbReference type="InterPro" id="IPR042099">
    <property type="entry name" value="ANL_N_sf"/>
</dbReference>
<dbReference type="AlphaFoldDB" id="A0A974WFL2"/>
<dbReference type="Gene3D" id="3.40.50.12780">
    <property type="entry name" value="N-terminal domain of ligase-like"/>
    <property type="match status" value="1"/>
</dbReference>
<dbReference type="Pfam" id="PF00501">
    <property type="entry name" value="AMP-binding"/>
    <property type="match status" value="1"/>
</dbReference>
<evidence type="ECO:0000313" key="3">
    <source>
        <dbReference type="Proteomes" id="UP000662783"/>
    </source>
</evidence>
<protein>
    <submittedName>
        <fullName evidence="2">AMP-binding protein</fullName>
    </submittedName>
</protein>
<dbReference type="EMBL" id="CP070608">
    <property type="protein sequence ID" value="QSE96844.1"/>
    <property type="molecule type" value="Genomic_DNA"/>
</dbReference>
<gene>
    <name evidence="2" type="ORF">JR347_14755</name>
</gene>
<dbReference type="InterPro" id="IPR045851">
    <property type="entry name" value="AMP-bd_C_sf"/>
</dbReference>
<dbReference type="GO" id="GO:0031956">
    <property type="term" value="F:medium-chain fatty acid-CoA ligase activity"/>
    <property type="evidence" value="ECO:0007669"/>
    <property type="project" value="TreeGrafter"/>
</dbReference>
<dbReference type="Proteomes" id="UP000662783">
    <property type="component" value="Chromosome"/>
</dbReference>
<dbReference type="SUPFAM" id="SSF56801">
    <property type="entry name" value="Acetyl-CoA synthetase-like"/>
    <property type="match status" value="1"/>
</dbReference>
<evidence type="ECO:0000313" key="2">
    <source>
        <dbReference type="EMBL" id="QSE96844.1"/>
    </source>
</evidence>
<sequence>MDFIDFNGTRVAIHELDKYKPLNDNEAYIKEFIASWNKGIQQFKFQTSGSTGKPKTITIKKSQIEASAIATINFLGLKKHTNALLCIKPQFIGGTMMIVRSLINEMNLIVREPSSNPLKSIKEKIHFAAFVPLQIHELLKSAKPNLELIEKVIIGGAPLSESDIKSVSLLKNKVYSTYGMTETVSHIALKQISPILDNYYRVLSNISVRQDNRGCLIINGAVTDNKDVITNDVVSIISENEFEWLGRHDNVINSGGIKIQSEQLESKINTILNEAGYSRSFFIAGLPDEKLGEKVVLLIEGEEVENHINELLSNHLDKYECPKEIFFIKQFTLTESGKIDKLTMVRKLG</sequence>
<keyword evidence="3" id="KW-1185">Reference proteome</keyword>
<reference evidence="2" key="1">
    <citation type="submission" date="2021-02" db="EMBL/GenBank/DDBJ databases">
        <title>Fulvivirga sp. S481 isolated from sea water.</title>
        <authorList>
            <person name="Bae S.S."/>
            <person name="Baek K."/>
        </authorList>
    </citation>
    <scope>NUCLEOTIDE SEQUENCE</scope>
    <source>
        <strain evidence="2">S481</strain>
    </source>
</reference>
<name>A0A974WFL2_9BACT</name>
<dbReference type="KEGG" id="fuv:JR347_14755"/>
<feature type="domain" description="AMP-dependent synthetase/ligase" evidence="1">
    <location>
        <begin position="47"/>
        <end position="189"/>
    </location>
</feature>
<dbReference type="Gene3D" id="3.30.300.30">
    <property type="match status" value="1"/>
</dbReference>
<dbReference type="InterPro" id="IPR000873">
    <property type="entry name" value="AMP-dep_synth/lig_dom"/>
</dbReference>
<organism evidence="2 3">
    <name type="scientific">Fulvivirga lutea</name>
    <dbReference type="NCBI Taxonomy" id="2810512"/>
    <lineage>
        <taxon>Bacteria</taxon>
        <taxon>Pseudomonadati</taxon>
        <taxon>Bacteroidota</taxon>
        <taxon>Cytophagia</taxon>
        <taxon>Cytophagales</taxon>
        <taxon>Fulvivirgaceae</taxon>
        <taxon>Fulvivirga</taxon>
    </lineage>
</organism>
<dbReference type="PANTHER" id="PTHR43201">
    <property type="entry name" value="ACYL-COA SYNTHETASE"/>
    <property type="match status" value="1"/>
</dbReference>
<dbReference type="RefSeq" id="WP_205721358.1">
    <property type="nucleotide sequence ID" value="NZ_CP070608.1"/>
</dbReference>
<accession>A0A974WFL2</accession>
<evidence type="ECO:0000259" key="1">
    <source>
        <dbReference type="Pfam" id="PF00501"/>
    </source>
</evidence>
<dbReference type="PANTHER" id="PTHR43201:SF32">
    <property type="entry name" value="2-SUCCINYLBENZOATE--COA LIGASE, CHLOROPLASTIC_PEROXISOMAL"/>
    <property type="match status" value="1"/>
</dbReference>
<dbReference type="GO" id="GO:0006631">
    <property type="term" value="P:fatty acid metabolic process"/>
    <property type="evidence" value="ECO:0007669"/>
    <property type="project" value="TreeGrafter"/>
</dbReference>
<proteinExistence type="predicted"/>